<proteinExistence type="predicted"/>
<accession>A0A9P4QEY7</accession>
<keyword evidence="2" id="KW-1185">Reference proteome</keyword>
<gene>
    <name evidence="1" type="ORF">K431DRAFT_116850</name>
</gene>
<dbReference type="Proteomes" id="UP000799441">
    <property type="component" value="Unassembled WGS sequence"/>
</dbReference>
<dbReference type="EMBL" id="MU003769">
    <property type="protein sequence ID" value="KAF2725000.1"/>
    <property type="molecule type" value="Genomic_DNA"/>
</dbReference>
<dbReference type="AlphaFoldDB" id="A0A9P4QEY7"/>
<reference evidence="1" key="1">
    <citation type="journal article" date="2020" name="Stud. Mycol.">
        <title>101 Dothideomycetes genomes: a test case for predicting lifestyles and emergence of pathogens.</title>
        <authorList>
            <person name="Haridas S."/>
            <person name="Albert R."/>
            <person name="Binder M."/>
            <person name="Bloem J."/>
            <person name="Labutti K."/>
            <person name="Salamov A."/>
            <person name="Andreopoulos B."/>
            <person name="Baker S."/>
            <person name="Barry K."/>
            <person name="Bills G."/>
            <person name="Bluhm B."/>
            <person name="Cannon C."/>
            <person name="Castanera R."/>
            <person name="Culley D."/>
            <person name="Daum C."/>
            <person name="Ezra D."/>
            <person name="Gonzalez J."/>
            <person name="Henrissat B."/>
            <person name="Kuo A."/>
            <person name="Liang C."/>
            <person name="Lipzen A."/>
            <person name="Lutzoni F."/>
            <person name="Magnuson J."/>
            <person name="Mondo S."/>
            <person name="Nolan M."/>
            <person name="Ohm R."/>
            <person name="Pangilinan J."/>
            <person name="Park H.-J."/>
            <person name="Ramirez L."/>
            <person name="Alfaro M."/>
            <person name="Sun H."/>
            <person name="Tritt A."/>
            <person name="Yoshinaga Y."/>
            <person name="Zwiers L.-H."/>
            <person name="Turgeon B."/>
            <person name="Goodwin S."/>
            <person name="Spatafora J."/>
            <person name="Crous P."/>
            <person name="Grigoriev I."/>
        </authorList>
    </citation>
    <scope>NUCLEOTIDE SEQUENCE</scope>
    <source>
        <strain evidence="1">CBS 116435</strain>
    </source>
</reference>
<name>A0A9P4QEY7_9PEZI</name>
<comment type="caution">
    <text evidence="1">The sequence shown here is derived from an EMBL/GenBank/DDBJ whole genome shotgun (WGS) entry which is preliminary data.</text>
</comment>
<evidence type="ECO:0000313" key="1">
    <source>
        <dbReference type="EMBL" id="KAF2725000.1"/>
    </source>
</evidence>
<evidence type="ECO:0000313" key="2">
    <source>
        <dbReference type="Proteomes" id="UP000799441"/>
    </source>
</evidence>
<protein>
    <submittedName>
        <fullName evidence="1">Uncharacterized protein</fullName>
    </submittedName>
</protein>
<organism evidence="1 2">
    <name type="scientific">Polychaeton citri CBS 116435</name>
    <dbReference type="NCBI Taxonomy" id="1314669"/>
    <lineage>
        <taxon>Eukaryota</taxon>
        <taxon>Fungi</taxon>
        <taxon>Dikarya</taxon>
        <taxon>Ascomycota</taxon>
        <taxon>Pezizomycotina</taxon>
        <taxon>Dothideomycetes</taxon>
        <taxon>Dothideomycetidae</taxon>
        <taxon>Capnodiales</taxon>
        <taxon>Capnodiaceae</taxon>
        <taxon>Polychaeton</taxon>
    </lineage>
</organism>
<sequence length="175" mass="19077">MDAFSPSALLLPCSIPSLPIRSRGALACARPRWEKGFHAAWVRAGMHGSRAYNASMASHSAGNPYPEALEGAAWNGSRAGEVWGYTRQISAKTRCVCAMMLGRVLGDNDNRSRSFFQQYGRGLRRAIPSYIHGEVASGSPPPVSSLDTLPSPLFAQLYRSRRRSQTCPKFEISGC</sequence>